<evidence type="ECO:0000313" key="14">
    <source>
        <dbReference type="EMBL" id="KAB2378934.1"/>
    </source>
</evidence>
<evidence type="ECO:0000256" key="3">
    <source>
        <dbReference type="ARBA" id="ARBA00009347"/>
    </source>
</evidence>
<dbReference type="InterPro" id="IPR009100">
    <property type="entry name" value="AcylCoA_DH/oxidase_NM_dom_sf"/>
</dbReference>
<evidence type="ECO:0000256" key="9">
    <source>
        <dbReference type="ARBA" id="ARBA00042660"/>
    </source>
</evidence>
<reference evidence="14 15" key="1">
    <citation type="submission" date="2019-09" db="EMBL/GenBank/DDBJ databases">
        <title>Actinomadura physcomitrii sp. nov., a novel actinomycete isolated from moss [Physcomitrium sphaericum (Ludw) Fuernr].</title>
        <authorList>
            <person name="Liu C."/>
            <person name="Zhuang X."/>
        </authorList>
    </citation>
    <scope>NUCLEOTIDE SEQUENCE [LARGE SCALE GENOMIC DNA]</scope>
    <source>
        <strain evidence="14 15">CYP1-1B</strain>
    </source>
</reference>
<dbReference type="PROSITE" id="PS00073">
    <property type="entry name" value="ACYL_COA_DH_2"/>
    <property type="match status" value="1"/>
</dbReference>
<evidence type="ECO:0000313" key="15">
    <source>
        <dbReference type="Proteomes" id="UP000483004"/>
    </source>
</evidence>
<name>A0A6L3VY54_9ACTN</name>
<comment type="function">
    <text evidence="7">Catalyzes the dehydrogenation at the alpha-beta position of ACP-bound acyl chains. This results in the introduction of a double bond in the lipidic chain, which is further transferred to the epsilon-amino group of lysine residue in the mycobactin core by MbtK.</text>
</comment>
<evidence type="ECO:0000256" key="4">
    <source>
        <dbReference type="ARBA" id="ARBA00022630"/>
    </source>
</evidence>
<dbReference type="InterPro" id="IPR050741">
    <property type="entry name" value="Acyl-CoA_dehydrogenase"/>
</dbReference>
<dbReference type="Pfam" id="PF00441">
    <property type="entry name" value="Acyl-CoA_dh_1"/>
    <property type="match status" value="1"/>
</dbReference>
<dbReference type="PANTHER" id="PTHR48083:SF20">
    <property type="entry name" value="LONG-CHAIN SPECIFIC ACYL-COA DEHYDROGENASE, MITOCHONDRIAL"/>
    <property type="match status" value="1"/>
</dbReference>
<dbReference type="InterPro" id="IPR046373">
    <property type="entry name" value="Acyl-CoA_Oxase/DH_mid-dom_sf"/>
</dbReference>
<protein>
    <recommendedName>
        <fullName evidence="8">Acyl-[acyl-carrier-protein] dehydrogenase MbtN</fullName>
    </recommendedName>
    <alternativeName>
        <fullName evidence="9">Mycobactin synthase protein N</fullName>
    </alternativeName>
</protein>
<evidence type="ECO:0000256" key="6">
    <source>
        <dbReference type="ARBA" id="ARBA00023002"/>
    </source>
</evidence>
<dbReference type="InterPro" id="IPR009075">
    <property type="entry name" value="AcylCo_DH/oxidase_C"/>
</dbReference>
<evidence type="ECO:0000259" key="13">
    <source>
        <dbReference type="Pfam" id="PF02771"/>
    </source>
</evidence>
<dbReference type="InterPro" id="IPR013786">
    <property type="entry name" value="AcylCoA_DH/ox_N"/>
</dbReference>
<evidence type="ECO:0000256" key="5">
    <source>
        <dbReference type="ARBA" id="ARBA00022827"/>
    </source>
</evidence>
<dbReference type="InterPro" id="IPR036250">
    <property type="entry name" value="AcylCo_DH-like_C"/>
</dbReference>
<evidence type="ECO:0000256" key="1">
    <source>
        <dbReference type="ARBA" id="ARBA00001974"/>
    </source>
</evidence>
<evidence type="ECO:0000256" key="10">
    <source>
        <dbReference type="RuleBase" id="RU362125"/>
    </source>
</evidence>
<dbReference type="InterPro" id="IPR037069">
    <property type="entry name" value="AcylCoA_DH/ox_N_sf"/>
</dbReference>
<dbReference type="AlphaFoldDB" id="A0A6L3VY54"/>
<comment type="similarity">
    <text evidence="3 10">Belongs to the acyl-CoA dehydrogenase family.</text>
</comment>
<feature type="domain" description="Acyl-CoA oxidase/dehydrogenase middle" evidence="12">
    <location>
        <begin position="123"/>
        <end position="219"/>
    </location>
</feature>
<dbReference type="InterPro" id="IPR006089">
    <property type="entry name" value="Acyl-CoA_DH_CS"/>
</dbReference>
<evidence type="ECO:0000259" key="11">
    <source>
        <dbReference type="Pfam" id="PF00441"/>
    </source>
</evidence>
<comment type="caution">
    <text evidence="14">The sequence shown here is derived from an EMBL/GenBank/DDBJ whole genome shotgun (WGS) entry which is preliminary data.</text>
</comment>
<dbReference type="InterPro" id="IPR006091">
    <property type="entry name" value="Acyl-CoA_Oxase/DH_mid-dom"/>
</dbReference>
<gene>
    <name evidence="14" type="ORF">F9B16_22855</name>
</gene>
<dbReference type="FunFam" id="2.40.110.10:FF:000002">
    <property type="entry name" value="Acyl-CoA dehydrogenase fadE12"/>
    <property type="match status" value="1"/>
</dbReference>
<evidence type="ECO:0000256" key="2">
    <source>
        <dbReference type="ARBA" id="ARBA00005102"/>
    </source>
</evidence>
<accession>A0A6L3VY54</accession>
<feature type="domain" description="Acyl-CoA dehydrogenase/oxidase N-terminal" evidence="13">
    <location>
        <begin position="8"/>
        <end position="118"/>
    </location>
</feature>
<dbReference type="Gene3D" id="2.40.110.10">
    <property type="entry name" value="Butyryl-CoA Dehydrogenase, subunit A, domain 2"/>
    <property type="match status" value="1"/>
</dbReference>
<dbReference type="Pfam" id="PF02770">
    <property type="entry name" value="Acyl-CoA_dh_M"/>
    <property type="match status" value="1"/>
</dbReference>
<dbReference type="Pfam" id="PF02771">
    <property type="entry name" value="Acyl-CoA_dh_N"/>
    <property type="match status" value="1"/>
</dbReference>
<organism evidence="14 15">
    <name type="scientific">Actinomadura montaniterrae</name>
    <dbReference type="NCBI Taxonomy" id="1803903"/>
    <lineage>
        <taxon>Bacteria</taxon>
        <taxon>Bacillati</taxon>
        <taxon>Actinomycetota</taxon>
        <taxon>Actinomycetes</taxon>
        <taxon>Streptosporangiales</taxon>
        <taxon>Thermomonosporaceae</taxon>
        <taxon>Actinomadura</taxon>
    </lineage>
</organism>
<evidence type="ECO:0000259" key="12">
    <source>
        <dbReference type="Pfam" id="PF02770"/>
    </source>
</evidence>
<proteinExistence type="inferred from homology"/>
<keyword evidence="6 10" id="KW-0560">Oxidoreductase</keyword>
<keyword evidence="15" id="KW-1185">Reference proteome</keyword>
<sequence>MERGIYAPEHIDLADTLRAFLAENVVPNMEDWEEDGLVPRDLYRRVADLGVLGIQVPAEYGGAGESSFLFNCVVTEQIAYSRATLGSLRVHTDVVMPYVMKYATEEQRRRWLPGMASADVMTAIAMTEPGTGSDLAGMATAARRTDGGWLLNGAKTFITGGAQADLVIVVARTSRPENRRGGLSLLAVEDGAPGFTRGRMLKKLGLLTQDTSELFFDDVFVPDANLLGEEGRAFEYLAGNLAQERLSIAVNAQAQAVAALEVTTRYVREREVFGKSLSSFQNTKFVLADLETQISAGQVFVDRAIAEHERDALSAADAAKAKLFCTELQGRVVDACLQLHGGYGYTREFDICRLYADARVSRIYGGTSEVMKSIIAKSMGL</sequence>
<dbReference type="Gene3D" id="1.10.540.10">
    <property type="entry name" value="Acyl-CoA dehydrogenase/oxidase, N-terminal domain"/>
    <property type="match status" value="1"/>
</dbReference>
<dbReference type="Gene3D" id="1.20.140.10">
    <property type="entry name" value="Butyryl-CoA Dehydrogenase, subunit A, domain 3"/>
    <property type="match status" value="1"/>
</dbReference>
<dbReference type="FunFam" id="1.20.140.10:FF:000001">
    <property type="entry name" value="Acyl-CoA dehydrogenase"/>
    <property type="match status" value="1"/>
</dbReference>
<evidence type="ECO:0000256" key="8">
    <source>
        <dbReference type="ARBA" id="ARBA00040394"/>
    </source>
</evidence>
<dbReference type="GO" id="GO:0005737">
    <property type="term" value="C:cytoplasm"/>
    <property type="evidence" value="ECO:0007669"/>
    <property type="project" value="TreeGrafter"/>
</dbReference>
<dbReference type="Proteomes" id="UP000483004">
    <property type="component" value="Unassembled WGS sequence"/>
</dbReference>
<keyword evidence="4 10" id="KW-0285">Flavoprotein</keyword>
<dbReference type="GO" id="GO:0033539">
    <property type="term" value="P:fatty acid beta-oxidation using acyl-CoA dehydrogenase"/>
    <property type="evidence" value="ECO:0007669"/>
    <property type="project" value="TreeGrafter"/>
</dbReference>
<dbReference type="EMBL" id="WBMR01000067">
    <property type="protein sequence ID" value="KAB2378934.1"/>
    <property type="molecule type" value="Genomic_DNA"/>
</dbReference>
<dbReference type="SUPFAM" id="SSF56645">
    <property type="entry name" value="Acyl-CoA dehydrogenase NM domain-like"/>
    <property type="match status" value="1"/>
</dbReference>
<comment type="cofactor">
    <cofactor evidence="1 10">
        <name>FAD</name>
        <dbReference type="ChEBI" id="CHEBI:57692"/>
    </cofactor>
</comment>
<evidence type="ECO:0000256" key="7">
    <source>
        <dbReference type="ARBA" id="ARBA00037085"/>
    </source>
</evidence>
<feature type="domain" description="Acyl-CoA dehydrogenase/oxidase C-terminal" evidence="11">
    <location>
        <begin position="234"/>
        <end position="379"/>
    </location>
</feature>
<dbReference type="PIRSF" id="PIRSF016578">
    <property type="entry name" value="HsaA"/>
    <property type="match status" value="1"/>
</dbReference>
<dbReference type="GO" id="GO:0003995">
    <property type="term" value="F:acyl-CoA dehydrogenase activity"/>
    <property type="evidence" value="ECO:0007669"/>
    <property type="project" value="InterPro"/>
</dbReference>
<dbReference type="GO" id="GO:0050660">
    <property type="term" value="F:flavin adenine dinucleotide binding"/>
    <property type="evidence" value="ECO:0007669"/>
    <property type="project" value="InterPro"/>
</dbReference>
<comment type="pathway">
    <text evidence="2">Siderophore biosynthesis; mycobactin biosynthesis.</text>
</comment>
<dbReference type="PANTHER" id="PTHR48083">
    <property type="entry name" value="MEDIUM-CHAIN SPECIFIC ACYL-COA DEHYDROGENASE, MITOCHONDRIAL-RELATED"/>
    <property type="match status" value="1"/>
</dbReference>
<dbReference type="OrthoDB" id="2769798at2"/>
<keyword evidence="5 10" id="KW-0274">FAD</keyword>
<dbReference type="SUPFAM" id="SSF47203">
    <property type="entry name" value="Acyl-CoA dehydrogenase C-terminal domain-like"/>
    <property type="match status" value="1"/>
</dbReference>
<dbReference type="RefSeq" id="WP_151542151.1">
    <property type="nucleotide sequence ID" value="NZ_WBMR01000067.1"/>
</dbReference>